<dbReference type="CDD" id="cd08512">
    <property type="entry name" value="PBP2_NikA_DppA_OppA_like_7"/>
    <property type="match status" value="1"/>
</dbReference>
<dbReference type="RefSeq" id="WP_062278661.1">
    <property type="nucleotide sequence ID" value="NZ_DF968180.1"/>
</dbReference>
<dbReference type="Gene3D" id="3.90.76.10">
    <property type="entry name" value="Dipeptide-binding Protein, Domain 1"/>
    <property type="match status" value="1"/>
</dbReference>
<dbReference type="Gene3D" id="3.10.105.10">
    <property type="entry name" value="Dipeptide-binding Protein, Domain 3"/>
    <property type="match status" value="1"/>
</dbReference>
<name>A0A0K8PB30_9CHLR</name>
<evidence type="ECO:0000259" key="1">
    <source>
        <dbReference type="Pfam" id="PF00496"/>
    </source>
</evidence>
<evidence type="ECO:0000313" key="2">
    <source>
        <dbReference type="EMBL" id="GAP39868.1"/>
    </source>
</evidence>
<dbReference type="PIRSF" id="PIRSF002741">
    <property type="entry name" value="MppA"/>
    <property type="match status" value="1"/>
</dbReference>
<dbReference type="STRING" id="1678840.ATC1_12405"/>
<sequence length="525" mass="58823">MKGKFCFLFSFVLILVIFSTLVTVSADSDWEKTLVIAADSDPSCIDPALSKAYPVGSEIIINIFDTLVAWKSPDFSELEGRLAESWEISEDGTIYTFQIRPNVKFHDGSEVNAEAIKSALQRTKDQSSYMNRYFGYISSMEAVDTLTLKITLDQPISVFLSWLAMPEAAIVSPSSAESLGEDFANKPVGSGPYIFESWTPDTEVVLTANHDYWRGAPKIEKIIYRIIPDASTRRLELENGSVDISQQNGQLYSLPVEDIKAFETNPDIEVISLNSQIIRELAFNNNSTTSPVKDLKVRQAMAYAVDYDGIVDYLLGGTASRVMGPLTSNNWAFDPAILENSPYTYDPEKAIALLKEAGYNEGDLNFKLYTFQGTLWGMVATYLQDNFSKVGINVEVIQMEFPAFRDIVVSGNFDIYLGGRQPWYNDPEAHITIDYLSSLADTAMTLRMPFNADLDQKILNAQTATDQNERKAIYSEIQKELVNWVPGLYLFSPNVIIFKRAEVKGLVINSAPPLNEYWSVYKEAK</sequence>
<dbReference type="OrthoDB" id="239741at2"/>
<dbReference type="GO" id="GO:1904680">
    <property type="term" value="F:peptide transmembrane transporter activity"/>
    <property type="evidence" value="ECO:0007669"/>
    <property type="project" value="TreeGrafter"/>
</dbReference>
<dbReference type="PANTHER" id="PTHR30290">
    <property type="entry name" value="PERIPLASMIC BINDING COMPONENT OF ABC TRANSPORTER"/>
    <property type="match status" value="1"/>
</dbReference>
<feature type="domain" description="Solute-binding protein family 5" evidence="1">
    <location>
        <begin position="77"/>
        <end position="430"/>
    </location>
</feature>
<reference evidence="2" key="1">
    <citation type="journal article" date="2015" name="Genome Announc.">
        <title>Draft Genome Sequence of Anaerolineae Strain TC1, a Novel Isolate from a Methanogenic Wastewater Treatment System.</title>
        <authorList>
            <person name="Matsuura N."/>
            <person name="Tourlousse D.M."/>
            <person name="Sun L."/>
            <person name="Toyonaga M."/>
            <person name="Kuroda K."/>
            <person name="Ohashi A."/>
            <person name="Cruz R."/>
            <person name="Yamaguchi T."/>
            <person name="Sekiguchi Y."/>
        </authorList>
    </citation>
    <scope>NUCLEOTIDE SEQUENCE [LARGE SCALE GENOMIC DNA]</scope>
    <source>
        <strain evidence="2">TC1</strain>
    </source>
</reference>
<proteinExistence type="predicted"/>
<dbReference type="AlphaFoldDB" id="A0A0K8PB30"/>
<dbReference type="InterPro" id="IPR039424">
    <property type="entry name" value="SBP_5"/>
</dbReference>
<evidence type="ECO:0000313" key="3">
    <source>
        <dbReference type="Proteomes" id="UP000053370"/>
    </source>
</evidence>
<dbReference type="SUPFAM" id="SSF53850">
    <property type="entry name" value="Periplasmic binding protein-like II"/>
    <property type="match status" value="1"/>
</dbReference>
<keyword evidence="3" id="KW-1185">Reference proteome</keyword>
<dbReference type="GO" id="GO:0042597">
    <property type="term" value="C:periplasmic space"/>
    <property type="evidence" value="ECO:0007669"/>
    <property type="project" value="UniProtKB-ARBA"/>
</dbReference>
<dbReference type="Proteomes" id="UP000053370">
    <property type="component" value="Unassembled WGS sequence"/>
</dbReference>
<dbReference type="InterPro" id="IPR030678">
    <property type="entry name" value="Peptide/Ni-bd"/>
</dbReference>
<dbReference type="Gene3D" id="3.40.190.10">
    <property type="entry name" value="Periplasmic binding protein-like II"/>
    <property type="match status" value="1"/>
</dbReference>
<dbReference type="GO" id="GO:0015833">
    <property type="term" value="P:peptide transport"/>
    <property type="evidence" value="ECO:0007669"/>
    <property type="project" value="TreeGrafter"/>
</dbReference>
<protein>
    <submittedName>
        <fullName evidence="2">ABC-type transport system, periplasmic component</fullName>
    </submittedName>
</protein>
<accession>A0A0K8PB30</accession>
<dbReference type="GO" id="GO:0043190">
    <property type="term" value="C:ATP-binding cassette (ABC) transporter complex"/>
    <property type="evidence" value="ECO:0007669"/>
    <property type="project" value="InterPro"/>
</dbReference>
<dbReference type="Pfam" id="PF00496">
    <property type="entry name" value="SBP_bac_5"/>
    <property type="match status" value="1"/>
</dbReference>
<dbReference type="EMBL" id="DF968180">
    <property type="protein sequence ID" value="GAP39868.1"/>
    <property type="molecule type" value="Genomic_DNA"/>
</dbReference>
<organism evidence="2">
    <name type="scientific">Flexilinea flocculi</name>
    <dbReference type="NCBI Taxonomy" id="1678840"/>
    <lineage>
        <taxon>Bacteria</taxon>
        <taxon>Bacillati</taxon>
        <taxon>Chloroflexota</taxon>
        <taxon>Anaerolineae</taxon>
        <taxon>Anaerolineales</taxon>
        <taxon>Anaerolineaceae</taxon>
        <taxon>Flexilinea</taxon>
    </lineage>
</organism>
<gene>
    <name evidence="2" type="ORF">ATC1_12405</name>
</gene>
<dbReference type="InterPro" id="IPR000914">
    <property type="entry name" value="SBP_5_dom"/>
</dbReference>